<feature type="region of interest" description="Disordered" evidence="1">
    <location>
        <begin position="478"/>
        <end position="507"/>
    </location>
</feature>
<reference evidence="2 3" key="1">
    <citation type="submission" date="2016-07" db="EMBL/GenBank/DDBJ databases">
        <title>Pervasive Adenine N6-methylation of Active Genes in Fungi.</title>
        <authorList>
            <consortium name="DOE Joint Genome Institute"/>
            <person name="Mondo S.J."/>
            <person name="Dannebaum R.O."/>
            <person name="Kuo R.C."/>
            <person name="Labutti K."/>
            <person name="Haridas S."/>
            <person name="Kuo A."/>
            <person name="Salamov A."/>
            <person name="Ahrendt S.R."/>
            <person name="Lipzen A."/>
            <person name="Sullivan W."/>
            <person name="Andreopoulos W.B."/>
            <person name="Clum A."/>
            <person name="Lindquist E."/>
            <person name="Daum C."/>
            <person name="Ramamoorthy G.K."/>
            <person name="Gryganskyi A."/>
            <person name="Culley D."/>
            <person name="Magnuson J.K."/>
            <person name="James T.Y."/>
            <person name="O'Malley M.A."/>
            <person name="Stajich J.E."/>
            <person name="Spatafora J.W."/>
            <person name="Visel A."/>
            <person name="Grigoriev I.V."/>
        </authorList>
    </citation>
    <scope>NUCLEOTIDE SEQUENCE [LARGE SCALE GENOMIC DNA]</scope>
    <source>
        <strain evidence="2 3">NRRL 1336</strain>
    </source>
</reference>
<feature type="compositionally biased region" description="Low complexity" evidence="1">
    <location>
        <begin position="689"/>
        <end position="699"/>
    </location>
</feature>
<evidence type="ECO:0000256" key="1">
    <source>
        <dbReference type="SAM" id="MobiDB-lite"/>
    </source>
</evidence>
<name>A0A1X2I522_9FUNG</name>
<dbReference type="AlphaFoldDB" id="A0A1X2I522"/>
<organism evidence="2 3">
    <name type="scientific">Absidia repens</name>
    <dbReference type="NCBI Taxonomy" id="90262"/>
    <lineage>
        <taxon>Eukaryota</taxon>
        <taxon>Fungi</taxon>
        <taxon>Fungi incertae sedis</taxon>
        <taxon>Mucoromycota</taxon>
        <taxon>Mucoromycotina</taxon>
        <taxon>Mucoromycetes</taxon>
        <taxon>Mucorales</taxon>
        <taxon>Cunninghamellaceae</taxon>
        <taxon>Absidia</taxon>
    </lineage>
</organism>
<feature type="region of interest" description="Disordered" evidence="1">
    <location>
        <begin position="679"/>
        <end position="732"/>
    </location>
</feature>
<evidence type="ECO:0000313" key="3">
    <source>
        <dbReference type="Proteomes" id="UP000193560"/>
    </source>
</evidence>
<feature type="compositionally biased region" description="Polar residues" evidence="1">
    <location>
        <begin position="679"/>
        <end position="688"/>
    </location>
</feature>
<dbReference type="EMBL" id="MCGE01000027">
    <property type="protein sequence ID" value="ORZ09562.1"/>
    <property type="molecule type" value="Genomic_DNA"/>
</dbReference>
<feature type="region of interest" description="Disordered" evidence="1">
    <location>
        <begin position="552"/>
        <end position="660"/>
    </location>
</feature>
<comment type="caution">
    <text evidence="2">The sequence shown here is derived from an EMBL/GenBank/DDBJ whole genome shotgun (WGS) entry which is preliminary data.</text>
</comment>
<feature type="compositionally biased region" description="Basic and acidic residues" evidence="1">
    <location>
        <begin position="637"/>
        <end position="651"/>
    </location>
</feature>
<accession>A0A1X2I522</accession>
<evidence type="ECO:0000313" key="2">
    <source>
        <dbReference type="EMBL" id="ORZ09562.1"/>
    </source>
</evidence>
<feature type="compositionally biased region" description="Polar residues" evidence="1">
    <location>
        <begin position="603"/>
        <end position="623"/>
    </location>
</feature>
<feature type="compositionally biased region" description="Polar residues" evidence="1">
    <location>
        <begin position="480"/>
        <end position="507"/>
    </location>
</feature>
<protein>
    <submittedName>
        <fullName evidence="2">Uncharacterized protein</fullName>
    </submittedName>
</protein>
<dbReference type="OrthoDB" id="2338404at2759"/>
<sequence>MDTLDPELTKSILDRTPDWKLAITPSGKLAKQSCFVQKYMPPIIALTQDESTALMVTHSAWTHRLVDQGVLWDPSNDSTIHSLSMAQLLFYPQQHAQNPLTYAKKTLHMVLFQTCACFSVNQILRPTLHFQQAIETALIPYPTDFRQVLENLMVVFDTYGFLWPQKIILGRRIHVKKSYKVYTNEERLMHLRIAKDDVSIKLTKEREAKARQRQSDLSMDQESLTWTIIKRNDVCPIYEFLDEPWRQQIQHVIHECLYRIPIHAPIKLRNYATNTYLSWRSNNDRQGAGAATKRQQQFQKDKQSCTLSALPMKLMASTSSQYLWRFTWTPSRSSSAPYSALPDLVASYQPQFLRCGSNVYLSPACDTPLVSYNNSYQQLSTPPLTTHADILARSMKGDSRIRSVDLFNSETCDVDATDSLEMTWKVDLPGLGLGRDDDSSTDEGLNMDILIGRCRPVLHKDIIALRQILYLCAVSPVTPPQQQQKSSNTKATSTTISGTNKQSDQQSLSSMIHPILAKENGLVGGELEHCWWIELASEEDLNYHQHTFISWPPSPYDQQQNDSVDGPPIQQDNASIRQHKSAESLRPTHFSRPSLRQVRSFDKNTQSDSPSFFDQLETSSPLTRLSRLMENENENEHEDKAIRPPQEERSSKPTTSIRSSLDLRKKNISFLHSLSYFNHPSSSLPTTATTKNNSSNNNKRPISNHQPLSTLPSTPSPSSFTSPKPTSDQHYHEELGFDTDPLANARAEPYFQFYASKQRNKTLSQVWKHSSLKQMITRLNHQPPPPSPFSNYFK</sequence>
<gene>
    <name evidence="2" type="ORF">BCR42DRAFT_423663</name>
</gene>
<proteinExistence type="predicted"/>
<dbReference type="Proteomes" id="UP000193560">
    <property type="component" value="Unassembled WGS sequence"/>
</dbReference>
<keyword evidence="3" id="KW-1185">Reference proteome</keyword>
<feature type="compositionally biased region" description="Low complexity" evidence="1">
    <location>
        <begin position="707"/>
        <end position="726"/>
    </location>
</feature>